<dbReference type="RefSeq" id="WP_266248861.1">
    <property type="nucleotide sequence ID" value="NZ_CP112866.1"/>
</dbReference>
<evidence type="ECO:0000313" key="2">
    <source>
        <dbReference type="Proteomes" id="UP001164116"/>
    </source>
</evidence>
<evidence type="ECO:0000313" key="1">
    <source>
        <dbReference type="EMBL" id="UZW16599.1"/>
    </source>
</evidence>
<dbReference type="PANTHER" id="PTHR31891:SF1">
    <property type="entry name" value="FORMAMIDASE C869.04-RELATED"/>
    <property type="match status" value="1"/>
</dbReference>
<keyword evidence="2" id="KW-1185">Reference proteome</keyword>
<dbReference type="Proteomes" id="UP001164116">
    <property type="component" value="Chromosome"/>
</dbReference>
<organism evidence="1 2">
    <name type="scientific">Pseudomonas quebecensis</name>
    <dbReference type="NCBI Taxonomy" id="2995174"/>
    <lineage>
        <taxon>Bacteria</taxon>
        <taxon>Pseudomonadati</taxon>
        <taxon>Pseudomonadota</taxon>
        <taxon>Gammaproteobacteria</taxon>
        <taxon>Pseudomonadales</taxon>
        <taxon>Pseudomonadaceae</taxon>
        <taxon>Pseudomonas</taxon>
    </lineage>
</organism>
<dbReference type="EMBL" id="CP112866">
    <property type="protein sequence ID" value="UZW16599.1"/>
    <property type="molecule type" value="Genomic_DNA"/>
</dbReference>
<reference evidence="1" key="1">
    <citation type="submission" date="2022-11" db="EMBL/GenBank/DDBJ databases">
        <title>Taxonomic description of a new Pseudomonas species.</title>
        <authorList>
            <person name="Tambong J.T."/>
        </authorList>
    </citation>
    <scope>NUCLEOTIDE SEQUENCE</scope>
    <source>
        <strain evidence="1">S1Bt42</strain>
    </source>
</reference>
<gene>
    <name evidence="1" type="ORF">OSC50_14440</name>
</gene>
<dbReference type="Pfam" id="PF03069">
    <property type="entry name" value="FmdA_AmdA"/>
    <property type="match status" value="1"/>
</dbReference>
<name>A0ABY6QBA5_9PSED</name>
<dbReference type="PANTHER" id="PTHR31891">
    <property type="entry name" value="FORMAMIDASE C869.04-RELATED"/>
    <property type="match status" value="1"/>
</dbReference>
<sequence length="302" mass="33305">MKYSKTCRLKQKSHFSSFGENSKNAKILEQKKSYTIKTIDNLGYDENLNKCSDFLNPLSGPFSLKGAKFGETIALNIEGIIHTRDIGLSSCGLLPTHLDETLKKDVLGEPVIFWKIEDEFCYPIKGRQIDRSIALRKSLMIGCLRSAENLGEASLSSLDVDQYGGNFDCKLFKQDALIFLPIRNDNAEFYIGDVHYCQSDGEVGGTGIEVTAEITFSAEVCSAPIHKGLHVTVDNLVYFMGVGSTINDGIAKAFSQGYEALTHKGINDNLTRLLLAHGSTLQLIKIGYPNIVAIGIELKYFS</sequence>
<dbReference type="Gene3D" id="2.40.10.120">
    <property type="match status" value="1"/>
</dbReference>
<dbReference type="SUPFAM" id="SSF141130">
    <property type="entry name" value="Acetamidase/Formamidase-like"/>
    <property type="match status" value="1"/>
</dbReference>
<accession>A0ABY6QBA5</accession>
<dbReference type="InterPro" id="IPR004304">
    <property type="entry name" value="FmdA_AmdA"/>
</dbReference>
<dbReference type="Gene3D" id="2.60.120.580">
    <property type="entry name" value="Acetamidase/Formamidase-like domains"/>
    <property type="match status" value="1"/>
</dbReference>
<protein>
    <submittedName>
        <fullName evidence="1">Acetamidase/formamidase family protein</fullName>
    </submittedName>
</protein>
<proteinExistence type="predicted"/>